<keyword evidence="3" id="KW-1185">Reference proteome</keyword>
<evidence type="ECO:0000256" key="1">
    <source>
        <dbReference type="SAM" id="MobiDB-lite"/>
    </source>
</evidence>
<proteinExistence type="predicted"/>
<accession>A0AAD4W8E1</accession>
<comment type="caution">
    <text evidence="2">The sequence shown here is derived from an EMBL/GenBank/DDBJ whole genome shotgun (WGS) entry which is preliminary data.</text>
</comment>
<protein>
    <submittedName>
        <fullName evidence="2">Uncharacterized protein</fullName>
    </submittedName>
</protein>
<gene>
    <name evidence="2" type="ORF">L3X38_017579</name>
</gene>
<organism evidence="2 3">
    <name type="scientific">Prunus dulcis</name>
    <name type="common">Almond</name>
    <name type="synonym">Amygdalus dulcis</name>
    <dbReference type="NCBI Taxonomy" id="3755"/>
    <lineage>
        <taxon>Eukaryota</taxon>
        <taxon>Viridiplantae</taxon>
        <taxon>Streptophyta</taxon>
        <taxon>Embryophyta</taxon>
        <taxon>Tracheophyta</taxon>
        <taxon>Spermatophyta</taxon>
        <taxon>Magnoliopsida</taxon>
        <taxon>eudicotyledons</taxon>
        <taxon>Gunneridae</taxon>
        <taxon>Pentapetalae</taxon>
        <taxon>rosids</taxon>
        <taxon>fabids</taxon>
        <taxon>Rosales</taxon>
        <taxon>Rosaceae</taxon>
        <taxon>Amygdaloideae</taxon>
        <taxon>Amygdaleae</taxon>
        <taxon>Prunus</taxon>
    </lineage>
</organism>
<sequence>MSELPWILKWEYVISEDVDEEWTYIANLVRSILIRWWDKFTRDHLAPTKIVPALIPSPDSAAAQPLVTSPNLSVSQRLQLLIDQPGSSSSKEDLKKKVLKILDLDDESMASASATQPEDEVDPFANEDMLDNFHPELYGSNILSDKRQSVKL</sequence>
<dbReference type="AlphaFoldDB" id="A0AAD4W8E1"/>
<evidence type="ECO:0000313" key="2">
    <source>
        <dbReference type="EMBL" id="KAI5338308.1"/>
    </source>
</evidence>
<dbReference type="EMBL" id="JAJFAZ020000003">
    <property type="protein sequence ID" value="KAI5338308.1"/>
    <property type="molecule type" value="Genomic_DNA"/>
</dbReference>
<dbReference type="Proteomes" id="UP001054821">
    <property type="component" value="Chromosome 3"/>
</dbReference>
<feature type="region of interest" description="Disordered" evidence="1">
    <location>
        <begin position="109"/>
        <end position="132"/>
    </location>
</feature>
<evidence type="ECO:0000313" key="3">
    <source>
        <dbReference type="Proteomes" id="UP001054821"/>
    </source>
</evidence>
<reference evidence="2 3" key="1">
    <citation type="journal article" date="2022" name="G3 (Bethesda)">
        <title>Whole-genome sequence and methylome profiling of the almond [Prunus dulcis (Mill.) D.A. Webb] cultivar 'Nonpareil'.</title>
        <authorList>
            <person name="D'Amico-Willman K.M."/>
            <person name="Ouma W.Z."/>
            <person name="Meulia T."/>
            <person name="Sideli G.M."/>
            <person name="Gradziel T.M."/>
            <person name="Fresnedo-Ramirez J."/>
        </authorList>
    </citation>
    <scope>NUCLEOTIDE SEQUENCE [LARGE SCALE GENOMIC DNA]</scope>
    <source>
        <strain evidence="2">Clone GOH B32 T37-40</strain>
    </source>
</reference>
<name>A0AAD4W8E1_PRUDU</name>